<evidence type="ECO:0000313" key="1">
    <source>
        <dbReference type="EMBL" id="CAI9598028.1"/>
    </source>
</evidence>
<comment type="caution">
    <text evidence="1">The sequence shown here is derived from an EMBL/GenBank/DDBJ whole genome shotgun (WGS) entry which is preliminary data.</text>
</comment>
<proteinExistence type="predicted"/>
<dbReference type="Proteomes" id="UP001162483">
    <property type="component" value="Unassembled WGS sequence"/>
</dbReference>
<gene>
    <name evidence="1" type="ORF">SPARVUS_LOCUS12334262</name>
</gene>
<keyword evidence="2" id="KW-1185">Reference proteome</keyword>
<dbReference type="EMBL" id="CATNWA010017112">
    <property type="protein sequence ID" value="CAI9598028.1"/>
    <property type="molecule type" value="Genomic_DNA"/>
</dbReference>
<reference evidence="1" key="1">
    <citation type="submission" date="2023-05" db="EMBL/GenBank/DDBJ databases">
        <authorList>
            <person name="Stuckert A."/>
        </authorList>
    </citation>
    <scope>NUCLEOTIDE SEQUENCE</scope>
</reference>
<protein>
    <submittedName>
        <fullName evidence="1">Uncharacterized protein</fullName>
    </submittedName>
</protein>
<name>A0ABN9FNA2_9NEOB</name>
<evidence type="ECO:0000313" key="2">
    <source>
        <dbReference type="Proteomes" id="UP001162483"/>
    </source>
</evidence>
<organism evidence="1 2">
    <name type="scientific">Staurois parvus</name>
    <dbReference type="NCBI Taxonomy" id="386267"/>
    <lineage>
        <taxon>Eukaryota</taxon>
        <taxon>Metazoa</taxon>
        <taxon>Chordata</taxon>
        <taxon>Craniata</taxon>
        <taxon>Vertebrata</taxon>
        <taxon>Euteleostomi</taxon>
        <taxon>Amphibia</taxon>
        <taxon>Batrachia</taxon>
        <taxon>Anura</taxon>
        <taxon>Neobatrachia</taxon>
        <taxon>Ranoidea</taxon>
        <taxon>Ranidae</taxon>
        <taxon>Staurois</taxon>
    </lineage>
</organism>
<accession>A0ABN9FNA2</accession>
<sequence length="66" mass="7418">MRFVLLHDLPLRGWVAVVPSCFHFVIIPLTAERGIFSSKDIFTDGLFAQLAKYQGIKVPRLNSLSS</sequence>